<dbReference type="HOGENOM" id="CLU_116765_2_0_0"/>
<dbReference type="KEGG" id="dpt:Deipr_1274"/>
<dbReference type="eggNOG" id="COG1310">
    <property type="taxonomic scope" value="Bacteria"/>
</dbReference>
<dbReference type="Gene3D" id="3.40.140.10">
    <property type="entry name" value="Cytidine Deaminase, domain 2"/>
    <property type="match status" value="1"/>
</dbReference>
<reference evidence="8" key="1">
    <citation type="submission" date="2011-02" db="EMBL/GenBank/DDBJ databases">
        <title>The complete sequence of chromosome of Deinococcus proteolyticus DSM 20540.</title>
        <authorList>
            <consortium name="US DOE Joint Genome Institute (JGI-PGF)"/>
            <person name="Lucas S."/>
            <person name="Copeland A."/>
            <person name="Lapidus A."/>
            <person name="Bruce D."/>
            <person name="Goodwin L."/>
            <person name="Pitluck S."/>
            <person name="Kyrpides N."/>
            <person name="Mavromatis K."/>
            <person name="Pagani I."/>
            <person name="Ivanova N."/>
            <person name="Ovchinnikova G."/>
            <person name="Zeytun A."/>
            <person name="Detter J.C."/>
            <person name="Han C."/>
            <person name="Land M."/>
            <person name="Hauser L."/>
            <person name="Markowitz V."/>
            <person name="Cheng J.-F."/>
            <person name="Hugenholtz P."/>
            <person name="Woyke T."/>
            <person name="Wu D."/>
            <person name="Pukall R."/>
            <person name="Steenblock K."/>
            <person name="Brambilla E."/>
            <person name="Klenk H.-P."/>
            <person name="Eisen J.A."/>
        </authorList>
    </citation>
    <scope>NUCLEOTIDE SEQUENCE [LARGE SCALE GENOMIC DNA]</scope>
    <source>
        <strain evidence="8">ATCC 35074 / DSM 20540 / JCM 6276 / NBRC 101906 / NCIMB 13154 / VKM Ac-1939 / CCM 2703 / MRP</strain>
    </source>
</reference>
<reference evidence="7 8" key="2">
    <citation type="journal article" date="2012" name="Stand. Genomic Sci.">
        <title>Complete genome sequence of the orange-red pigmented, radioresistant Deinococcus proteolyticus type strain (MRP(T)).</title>
        <authorList>
            <person name="Copeland A."/>
            <person name="Zeytun A."/>
            <person name="Yassawong M."/>
            <person name="Nolan M."/>
            <person name="Lucas S."/>
            <person name="Hammon N."/>
            <person name="Deshpande S."/>
            <person name="Cheng J.F."/>
            <person name="Han C."/>
            <person name="Tapia R."/>
            <person name="Goodwin L.A."/>
            <person name="Pitluck S."/>
            <person name="Mavromatis K."/>
            <person name="Liolios K."/>
            <person name="Pagani I."/>
            <person name="Ivanova N."/>
            <person name="Mikhailova N."/>
            <person name="Pati A."/>
            <person name="Chen A."/>
            <person name="Palaniappan K."/>
            <person name="Land M."/>
            <person name="Hauser L."/>
            <person name="Jeffries C.D."/>
            <person name="Brambilla E.M."/>
            <person name="Rohde M."/>
            <person name="Sikorski J."/>
            <person name="Pukall R."/>
            <person name="Goker M."/>
            <person name="Detter J.C."/>
            <person name="Woyke T."/>
            <person name="Bristow J."/>
            <person name="Eisen J.A."/>
            <person name="Markowitz V."/>
            <person name="Hugenholtz P."/>
            <person name="Kyrpides N.C."/>
            <person name="Klenk H.P."/>
            <person name="Lapidus A."/>
        </authorList>
    </citation>
    <scope>NUCLEOTIDE SEQUENCE [LARGE SCALE GENOMIC DNA]</scope>
    <source>
        <strain evidence="8">ATCC 35074 / DSM 20540 / JCM 6276 / NBRC 101906 / NCIMB 13154 / VKM Ac-1939 / CCM 2703 / MRP</strain>
    </source>
</reference>
<dbReference type="GO" id="GO:0006508">
    <property type="term" value="P:proteolysis"/>
    <property type="evidence" value="ECO:0007669"/>
    <property type="project" value="UniProtKB-KW"/>
</dbReference>
<keyword evidence="3" id="KW-0378">Hydrolase</keyword>
<dbReference type="AlphaFoldDB" id="F0RP80"/>
<sequence>MPAVLPFLELPATLRREMWAHAQAEAPRECVGVLGGQLQAGGGQAQVYLPLPNVAARPQVEYQADPAALLRALRAFRAGALELCGIFHSHPQGPQTPSAADRAGAGYDVPYLIADLRAGTLRAFVLPGGDEVALLPASGLLPWRT</sequence>
<accession>F0RP80</accession>
<dbReference type="GO" id="GO:0008235">
    <property type="term" value="F:metalloexopeptidase activity"/>
    <property type="evidence" value="ECO:0007669"/>
    <property type="project" value="TreeGrafter"/>
</dbReference>
<dbReference type="PANTHER" id="PTHR34858:SF1">
    <property type="entry name" value="CYSO-CYSTEINE PEPTIDASE"/>
    <property type="match status" value="1"/>
</dbReference>
<proteinExistence type="predicted"/>
<keyword evidence="1" id="KW-0645">Protease</keyword>
<keyword evidence="2" id="KW-0479">Metal-binding</keyword>
<evidence type="ECO:0000256" key="2">
    <source>
        <dbReference type="ARBA" id="ARBA00022723"/>
    </source>
</evidence>
<dbReference type="RefSeq" id="WP_013615032.1">
    <property type="nucleotide sequence ID" value="NC_015161.1"/>
</dbReference>
<dbReference type="GO" id="GO:0008270">
    <property type="term" value="F:zinc ion binding"/>
    <property type="evidence" value="ECO:0007669"/>
    <property type="project" value="TreeGrafter"/>
</dbReference>
<evidence type="ECO:0000256" key="1">
    <source>
        <dbReference type="ARBA" id="ARBA00022670"/>
    </source>
</evidence>
<evidence type="ECO:0000313" key="8">
    <source>
        <dbReference type="Proteomes" id="UP000007718"/>
    </source>
</evidence>
<dbReference type="PANTHER" id="PTHR34858">
    <property type="entry name" value="CYSO-CYSTEINE PEPTIDASE"/>
    <property type="match status" value="1"/>
</dbReference>
<dbReference type="Proteomes" id="UP000007718">
    <property type="component" value="Chromosome"/>
</dbReference>
<organism evidence="7 8">
    <name type="scientific">Deinococcus proteolyticus (strain ATCC 35074 / DSM 20540 / JCM 6276 / NBRC 101906 / NCIMB 13154 / VKM Ac-1939 / CCM 2703 / MRP)</name>
    <dbReference type="NCBI Taxonomy" id="693977"/>
    <lineage>
        <taxon>Bacteria</taxon>
        <taxon>Thermotogati</taxon>
        <taxon>Deinococcota</taxon>
        <taxon>Deinococci</taxon>
        <taxon>Deinococcales</taxon>
        <taxon>Deinococcaceae</taxon>
        <taxon>Deinococcus</taxon>
    </lineage>
</organism>
<feature type="domain" description="JAB" evidence="6">
    <location>
        <begin position="12"/>
        <end position="112"/>
    </location>
</feature>
<evidence type="ECO:0000256" key="3">
    <source>
        <dbReference type="ARBA" id="ARBA00022801"/>
    </source>
</evidence>
<dbReference type="STRING" id="693977.Deipr_1274"/>
<evidence type="ECO:0000313" key="7">
    <source>
        <dbReference type="EMBL" id="ADY26423.1"/>
    </source>
</evidence>
<keyword evidence="8" id="KW-1185">Reference proteome</keyword>
<gene>
    <name evidence="7" type="ordered locus">Deipr_1274</name>
</gene>
<dbReference type="Pfam" id="PF14464">
    <property type="entry name" value="Prok-JAB"/>
    <property type="match status" value="1"/>
</dbReference>
<dbReference type="CDD" id="cd08070">
    <property type="entry name" value="MPN_like"/>
    <property type="match status" value="1"/>
</dbReference>
<evidence type="ECO:0000259" key="6">
    <source>
        <dbReference type="Pfam" id="PF14464"/>
    </source>
</evidence>
<protein>
    <recommendedName>
        <fullName evidence="6">JAB domain-containing protein</fullName>
    </recommendedName>
</protein>
<name>F0RP80_DEIPM</name>
<evidence type="ECO:0000256" key="5">
    <source>
        <dbReference type="ARBA" id="ARBA00023049"/>
    </source>
</evidence>
<dbReference type="OrthoDB" id="9802958at2"/>
<keyword evidence="5" id="KW-0482">Metalloprotease</keyword>
<dbReference type="InterPro" id="IPR051929">
    <property type="entry name" value="VirAsm_ModProt"/>
</dbReference>
<dbReference type="SUPFAM" id="SSF102712">
    <property type="entry name" value="JAB1/MPN domain"/>
    <property type="match status" value="1"/>
</dbReference>
<keyword evidence="4" id="KW-0862">Zinc</keyword>
<evidence type="ECO:0000256" key="4">
    <source>
        <dbReference type="ARBA" id="ARBA00022833"/>
    </source>
</evidence>
<dbReference type="EMBL" id="CP002536">
    <property type="protein sequence ID" value="ADY26423.1"/>
    <property type="molecule type" value="Genomic_DNA"/>
</dbReference>
<dbReference type="InterPro" id="IPR028090">
    <property type="entry name" value="JAB_dom_prok"/>
</dbReference>